<comment type="caution">
    <text evidence="2">The sequence shown here is derived from an EMBL/GenBank/DDBJ whole genome shotgun (WGS) entry which is preliminary data.</text>
</comment>
<dbReference type="Proteomes" id="UP000279259">
    <property type="component" value="Unassembled WGS sequence"/>
</dbReference>
<proteinExistence type="predicted"/>
<evidence type="ECO:0000313" key="3">
    <source>
        <dbReference type="Proteomes" id="UP000279259"/>
    </source>
</evidence>
<dbReference type="AlphaFoldDB" id="A0A427YN29"/>
<reference evidence="2 3" key="1">
    <citation type="submission" date="2018-11" db="EMBL/GenBank/DDBJ databases">
        <title>Genome sequence of Saitozyma podzolica DSM 27192.</title>
        <authorList>
            <person name="Aliyu H."/>
            <person name="Gorte O."/>
            <person name="Ochsenreither K."/>
        </authorList>
    </citation>
    <scope>NUCLEOTIDE SEQUENCE [LARGE SCALE GENOMIC DNA]</scope>
    <source>
        <strain evidence="2 3">DSM 27192</strain>
    </source>
</reference>
<keyword evidence="3" id="KW-1185">Reference proteome</keyword>
<dbReference type="OrthoDB" id="2598072at2759"/>
<sequence length="562" mass="62517">MLCGREPNTASTPQDPHLNLAPARETRPDRSRRLRPSSPPREHGDHSQAWMRDNDAPSVPHQKPGLGTGVPLNVSGFWGNSSMPSRSTGPTPVAFDYITPGPSTLDGTLSSVSPQNTVSAAQRSGTASTTTFDTSSGVTVVRRDEAWYAGSADPVTYGLIYRGIRGKEEAGLRDPIGEGLITESQAEAAYQIFKYHFTAIFPHPRFLLCRKHFGSPKPLLPPPGSSDGLLSLSDVDPARMIGLAFGQMREMAHSLSLSRLLKSLESGIALRHLTDQLDDARLYLGVMTRQVWLSITRCPGSEIPATIGPTHVRILDLLRSSDQPCELDEYLHLEQSCLETVIDFARQANSLEQDLSPDVRRVREGNESAVWTTAKFVSVIDRARAQEPYMASFKYLACHFEYCKWWVTARNIWSIYRLPAPLFVDQMYDTCLQGLILAAQTSTQLLMACLRDKWDLASLPKAFGTAIVLCYLALSTGITYFRHYRPESHCLPPWTCPTLFPPFSLPSPRRIQELQRATESDPSDVTMPDQGGTVDLAELFGSLDNWWNWQMPWQGDLPWPSA</sequence>
<dbReference type="EMBL" id="RSCD01000006">
    <property type="protein sequence ID" value="RSH92460.1"/>
    <property type="molecule type" value="Genomic_DNA"/>
</dbReference>
<gene>
    <name evidence="2" type="ORF">EHS25_008876</name>
</gene>
<protein>
    <submittedName>
        <fullName evidence="2">Uncharacterized protein</fullName>
    </submittedName>
</protein>
<accession>A0A427YN29</accession>
<name>A0A427YN29_9TREE</name>
<evidence type="ECO:0000313" key="2">
    <source>
        <dbReference type="EMBL" id="RSH92460.1"/>
    </source>
</evidence>
<feature type="region of interest" description="Disordered" evidence="1">
    <location>
        <begin position="1"/>
        <end position="72"/>
    </location>
</feature>
<evidence type="ECO:0000256" key="1">
    <source>
        <dbReference type="SAM" id="MobiDB-lite"/>
    </source>
</evidence>
<organism evidence="2 3">
    <name type="scientific">Saitozyma podzolica</name>
    <dbReference type="NCBI Taxonomy" id="1890683"/>
    <lineage>
        <taxon>Eukaryota</taxon>
        <taxon>Fungi</taxon>
        <taxon>Dikarya</taxon>
        <taxon>Basidiomycota</taxon>
        <taxon>Agaricomycotina</taxon>
        <taxon>Tremellomycetes</taxon>
        <taxon>Tremellales</taxon>
        <taxon>Trimorphomycetaceae</taxon>
        <taxon>Saitozyma</taxon>
    </lineage>
</organism>